<accession>A0A5C6M310</accession>
<feature type="signal peptide" evidence="2">
    <location>
        <begin position="1"/>
        <end position="27"/>
    </location>
</feature>
<dbReference type="EMBL" id="SRHE01000597">
    <property type="protein sequence ID" value="TWW08583.1"/>
    <property type="molecule type" value="Genomic_DNA"/>
</dbReference>
<comment type="caution">
    <text evidence="3">The sequence shown here is derived from an EMBL/GenBank/DDBJ whole genome shotgun (WGS) entry which is preliminary data.</text>
</comment>
<evidence type="ECO:0000256" key="2">
    <source>
        <dbReference type="SAM" id="SignalP"/>
    </source>
</evidence>
<protein>
    <recommendedName>
        <fullName evidence="5">Gamma-glutamyltransferase</fullName>
    </recommendedName>
</protein>
<dbReference type="PANTHER" id="PTHR43199:SF1">
    <property type="entry name" value="GLUTATHIONE HYDROLASE PROENZYME"/>
    <property type="match status" value="1"/>
</dbReference>
<keyword evidence="2" id="KW-0732">Signal</keyword>
<evidence type="ECO:0000313" key="4">
    <source>
        <dbReference type="Proteomes" id="UP000321083"/>
    </source>
</evidence>
<feature type="non-terminal residue" evidence="3">
    <location>
        <position position="122"/>
    </location>
</feature>
<dbReference type="SUPFAM" id="SSF56235">
    <property type="entry name" value="N-terminal nucleophile aminohydrolases (Ntn hydrolases)"/>
    <property type="match status" value="1"/>
</dbReference>
<comment type="similarity">
    <text evidence="1">Belongs to the gamma-glutamyltransferase family.</text>
</comment>
<dbReference type="PANTHER" id="PTHR43199">
    <property type="entry name" value="GLUTATHIONE HYDROLASE"/>
    <property type="match status" value="1"/>
</dbReference>
<keyword evidence="4" id="KW-1185">Reference proteome</keyword>
<name>A0A5C6M310_9PLAN</name>
<dbReference type="InterPro" id="IPR029055">
    <property type="entry name" value="Ntn_hydrolases_N"/>
</dbReference>
<dbReference type="Pfam" id="PF01019">
    <property type="entry name" value="G_glu_transpept"/>
    <property type="match status" value="1"/>
</dbReference>
<dbReference type="AlphaFoldDB" id="A0A5C6M310"/>
<feature type="chain" id="PRO_5022804901" description="Gamma-glutamyltransferase" evidence="2">
    <location>
        <begin position="28"/>
        <end position="122"/>
    </location>
</feature>
<gene>
    <name evidence="3" type="ORF">E3A20_22890</name>
</gene>
<evidence type="ECO:0000256" key="1">
    <source>
        <dbReference type="ARBA" id="ARBA00009381"/>
    </source>
</evidence>
<dbReference type="InterPro" id="IPR051792">
    <property type="entry name" value="GGT_bact"/>
</dbReference>
<evidence type="ECO:0008006" key="5">
    <source>
        <dbReference type="Google" id="ProtNLM"/>
    </source>
</evidence>
<proteinExistence type="inferred from homology"/>
<organism evidence="3 4">
    <name type="scientific">Planctomyces bekefii</name>
    <dbReference type="NCBI Taxonomy" id="1653850"/>
    <lineage>
        <taxon>Bacteria</taxon>
        <taxon>Pseudomonadati</taxon>
        <taxon>Planctomycetota</taxon>
        <taxon>Planctomycetia</taxon>
        <taxon>Planctomycetales</taxon>
        <taxon>Planctomycetaceae</taxon>
        <taxon>Planctomyces</taxon>
    </lineage>
</organism>
<evidence type="ECO:0000313" key="3">
    <source>
        <dbReference type="EMBL" id="TWW08583.1"/>
    </source>
</evidence>
<reference evidence="3 4" key="2">
    <citation type="submission" date="2019-08" db="EMBL/GenBank/DDBJ databases">
        <authorList>
            <person name="Henke P."/>
        </authorList>
    </citation>
    <scope>NUCLEOTIDE SEQUENCE [LARGE SCALE GENOMIC DNA]</scope>
    <source>
        <strain evidence="3">Phe10_nw2017</strain>
    </source>
</reference>
<dbReference type="Proteomes" id="UP000321083">
    <property type="component" value="Unassembled WGS sequence"/>
</dbReference>
<sequence>MLVPQQLLLKTLIFCCLIGPVSQSLQAAPQQDKDRRFTGGVVAADHPAASAAGARILREGGNVVDAAVATSFALSVVRPASCGIGGGGFMVIWDAEKKKAHALDYRERAPAQATADRYGDSA</sequence>
<reference evidence="3 4" key="1">
    <citation type="submission" date="2019-08" db="EMBL/GenBank/DDBJ databases">
        <title>100 year-old enigma solved: identification of Planctomyces bekefii, the type genus and species of the phylum Planctomycetes.</title>
        <authorList>
            <person name="Svetlana D.N."/>
            <person name="Overmann J."/>
        </authorList>
    </citation>
    <scope>NUCLEOTIDE SEQUENCE [LARGE SCALE GENOMIC DNA]</scope>
    <source>
        <strain evidence="3">Phe10_nw2017</strain>
    </source>
</reference>